<proteinExistence type="predicted"/>
<accession>A0A4C1VZJ2</accession>
<dbReference type="EMBL" id="BGZK01000434">
    <property type="protein sequence ID" value="GBP43344.1"/>
    <property type="molecule type" value="Genomic_DNA"/>
</dbReference>
<name>A0A4C1VZJ2_EUMVA</name>
<dbReference type="Proteomes" id="UP000299102">
    <property type="component" value="Unassembled WGS sequence"/>
</dbReference>
<reference evidence="1 2" key="1">
    <citation type="journal article" date="2019" name="Commun. Biol.">
        <title>The bagworm genome reveals a unique fibroin gene that provides high tensile strength.</title>
        <authorList>
            <person name="Kono N."/>
            <person name="Nakamura H."/>
            <person name="Ohtoshi R."/>
            <person name="Tomita M."/>
            <person name="Numata K."/>
            <person name="Arakawa K."/>
        </authorList>
    </citation>
    <scope>NUCLEOTIDE SEQUENCE [LARGE SCALE GENOMIC DNA]</scope>
</reference>
<evidence type="ECO:0000313" key="2">
    <source>
        <dbReference type="Proteomes" id="UP000299102"/>
    </source>
</evidence>
<comment type="caution">
    <text evidence="1">The sequence shown here is derived from an EMBL/GenBank/DDBJ whole genome shotgun (WGS) entry which is preliminary data.</text>
</comment>
<evidence type="ECO:0000313" key="1">
    <source>
        <dbReference type="EMBL" id="GBP43344.1"/>
    </source>
</evidence>
<protein>
    <submittedName>
        <fullName evidence="1">Uncharacterized protein</fullName>
    </submittedName>
</protein>
<keyword evidence="2" id="KW-1185">Reference proteome</keyword>
<dbReference type="AlphaFoldDB" id="A0A4C1VZJ2"/>
<gene>
    <name evidence="1" type="ORF">EVAR_34260_1</name>
</gene>
<sequence length="88" mass="10632">MPLSQMRHWHQRMVEVFQWLFHLLSGGRALVKILSRYLSAKVLKLVRWTHSPRVRHGKSGDTRDPWITRELPTWHRVAERGHYHLSSW</sequence>
<organism evidence="1 2">
    <name type="scientific">Eumeta variegata</name>
    <name type="common">Bagworm moth</name>
    <name type="synonym">Eumeta japonica</name>
    <dbReference type="NCBI Taxonomy" id="151549"/>
    <lineage>
        <taxon>Eukaryota</taxon>
        <taxon>Metazoa</taxon>
        <taxon>Ecdysozoa</taxon>
        <taxon>Arthropoda</taxon>
        <taxon>Hexapoda</taxon>
        <taxon>Insecta</taxon>
        <taxon>Pterygota</taxon>
        <taxon>Neoptera</taxon>
        <taxon>Endopterygota</taxon>
        <taxon>Lepidoptera</taxon>
        <taxon>Glossata</taxon>
        <taxon>Ditrysia</taxon>
        <taxon>Tineoidea</taxon>
        <taxon>Psychidae</taxon>
        <taxon>Oiketicinae</taxon>
        <taxon>Eumeta</taxon>
    </lineage>
</organism>